<proteinExistence type="predicted"/>
<dbReference type="PANTHER" id="PTHR40047">
    <property type="entry name" value="UPF0703 PROTEIN YCGQ"/>
    <property type="match status" value="1"/>
</dbReference>
<keyword evidence="1" id="KW-1133">Transmembrane helix</keyword>
<evidence type="ECO:0000256" key="1">
    <source>
        <dbReference type="SAM" id="Phobius"/>
    </source>
</evidence>
<gene>
    <name evidence="4" type="ORF">JK634_18245</name>
</gene>
<keyword evidence="1" id="KW-0472">Membrane</keyword>
<organism evidence="4 5">
    <name type="scientific">Clostridium paridis</name>
    <dbReference type="NCBI Taxonomy" id="2803863"/>
    <lineage>
        <taxon>Bacteria</taxon>
        <taxon>Bacillati</taxon>
        <taxon>Bacillota</taxon>
        <taxon>Clostridia</taxon>
        <taxon>Eubacteriales</taxon>
        <taxon>Clostridiaceae</taxon>
        <taxon>Clostridium</taxon>
    </lineage>
</organism>
<dbReference type="InterPro" id="IPR052955">
    <property type="entry name" value="UPF0703_membrane_permease"/>
</dbReference>
<dbReference type="Pfam" id="PF09323">
    <property type="entry name" value="DUF1980"/>
    <property type="match status" value="1"/>
</dbReference>
<dbReference type="AlphaFoldDB" id="A0A937FKL9"/>
<feature type="domain" description="DUF1980" evidence="3">
    <location>
        <begin position="117"/>
        <end position="245"/>
    </location>
</feature>
<evidence type="ECO:0000313" key="5">
    <source>
        <dbReference type="Proteomes" id="UP000623681"/>
    </source>
</evidence>
<dbReference type="RefSeq" id="WP_202769162.1">
    <property type="nucleotide sequence ID" value="NZ_JAESWA010000027.1"/>
</dbReference>
<feature type="transmembrane region" description="Helical" evidence="1">
    <location>
        <begin position="71"/>
        <end position="92"/>
    </location>
</feature>
<dbReference type="InterPro" id="IPR048493">
    <property type="entry name" value="DUF1980_N"/>
</dbReference>
<dbReference type="NCBIfam" id="TIGR03943">
    <property type="entry name" value="TIGR03943 family putative permease subunit"/>
    <property type="match status" value="1"/>
</dbReference>
<evidence type="ECO:0000313" key="4">
    <source>
        <dbReference type="EMBL" id="MBL4933726.1"/>
    </source>
</evidence>
<evidence type="ECO:0000259" key="3">
    <source>
        <dbReference type="Pfam" id="PF21537"/>
    </source>
</evidence>
<dbReference type="EMBL" id="JAESWA010000027">
    <property type="protein sequence ID" value="MBL4933726.1"/>
    <property type="molecule type" value="Genomic_DNA"/>
</dbReference>
<keyword evidence="5" id="KW-1185">Reference proteome</keyword>
<dbReference type="InterPro" id="IPR015402">
    <property type="entry name" value="DUF1980"/>
</dbReference>
<comment type="caution">
    <text evidence="4">The sequence shown here is derived from an EMBL/GenBank/DDBJ whole genome shotgun (WGS) entry which is preliminary data.</text>
</comment>
<feature type="transmembrane region" description="Helical" evidence="1">
    <location>
        <begin position="38"/>
        <end position="59"/>
    </location>
</feature>
<dbReference type="Proteomes" id="UP000623681">
    <property type="component" value="Unassembled WGS sequence"/>
</dbReference>
<accession>A0A937FKL9</accession>
<sequence>MKRFNTNEFFKFLIFLFLSLFLFNLTSTGRIKLFIAPRIIVYLNIFQVFLSLLTVYQFGKIFTTISNRPSSKVIILFIFTILIGFGASHAGIDTTIVDTKGVKAVNKLANIAGQMTPEERKRKLPLNINDNNFVNTLSDVFQHINDYNGRAITLSGFVHKQDGLNNNEFIISRLYMSCCAADAQIIGPIGRLRDSTELKEGQWVTVQGKLSAKSQATDGQLTTTPVVIIDSVKTIPKPNSPYVYNN</sequence>
<keyword evidence="1" id="KW-0812">Transmembrane</keyword>
<protein>
    <submittedName>
        <fullName evidence="4">TIGR03943 family protein</fullName>
    </submittedName>
</protein>
<reference evidence="4" key="1">
    <citation type="submission" date="2021-01" db="EMBL/GenBank/DDBJ databases">
        <title>Genome public.</title>
        <authorList>
            <person name="Liu C."/>
            <person name="Sun Q."/>
        </authorList>
    </citation>
    <scope>NUCLEOTIDE SEQUENCE</scope>
    <source>
        <strain evidence="4">YIM B02565</strain>
    </source>
</reference>
<name>A0A937FKL9_9CLOT</name>
<feature type="domain" description="DUF1980" evidence="2">
    <location>
        <begin position="10"/>
        <end position="102"/>
    </location>
</feature>
<evidence type="ECO:0000259" key="2">
    <source>
        <dbReference type="Pfam" id="PF09323"/>
    </source>
</evidence>
<dbReference type="PANTHER" id="PTHR40047:SF1">
    <property type="entry name" value="UPF0703 PROTEIN YCGQ"/>
    <property type="match status" value="1"/>
</dbReference>
<dbReference type="InterPro" id="IPR048447">
    <property type="entry name" value="DUF1980_C"/>
</dbReference>
<dbReference type="Pfam" id="PF21537">
    <property type="entry name" value="DUF1980_C"/>
    <property type="match status" value="1"/>
</dbReference>